<dbReference type="PATRIC" id="fig|1437453.6.peg.7237"/>
<evidence type="ECO:0000313" key="1">
    <source>
        <dbReference type="EMBL" id="CQR59278.1"/>
    </source>
</evidence>
<dbReference type="EMBL" id="LN831788">
    <property type="protein sequence ID" value="CQR59278.1"/>
    <property type="molecule type" value="Genomic_DNA"/>
</dbReference>
<dbReference type="RefSeq" id="WP_047121303.1">
    <property type="nucleotide sequence ID" value="NZ_LN831788.1"/>
</dbReference>
<dbReference type="Proteomes" id="UP000035016">
    <property type="component" value="Plasmid pSLE1"/>
</dbReference>
<organism evidence="1 2">
    <name type="scientific">Streptomyces leeuwenhoekii</name>
    <dbReference type="NCBI Taxonomy" id="1437453"/>
    <lineage>
        <taxon>Bacteria</taxon>
        <taxon>Bacillati</taxon>
        <taxon>Actinomycetota</taxon>
        <taxon>Actinomycetes</taxon>
        <taxon>Kitasatosporales</taxon>
        <taxon>Streptomycetaceae</taxon>
        <taxon>Streptomyces</taxon>
    </lineage>
</organism>
<proteinExistence type="predicted"/>
<accession>A0A0F7VMH3</accession>
<sequence length="152" mass="16040">MSTAIIAVLGTLAGSLLTGTLQHYSQRAVLRAEAASTRKRESLAAVADLVAALADHRRAMWVREDLRLKGADWSEARAESHRTRSALTAPLLRVQLLLPEVAAEARAAASATYALRGASESGETGLAARRDHAIHATDELVTAAGRHLATAA</sequence>
<dbReference type="AlphaFoldDB" id="A0A0F7VMH3"/>
<dbReference type="KEGG" id="sle:sle1_111"/>
<evidence type="ECO:0000313" key="2">
    <source>
        <dbReference type="Proteomes" id="UP000035016"/>
    </source>
</evidence>
<reference evidence="2" key="1">
    <citation type="submission" date="2015-02" db="EMBL/GenBank/DDBJ databases">
        <authorList>
            <person name="Gomez-Escribano P.J."/>
        </authorList>
    </citation>
    <scope>NUCLEOTIDE SEQUENCE [LARGE SCALE GENOMIC DNA]</scope>
    <source>
        <strain evidence="2">C34 (DSM 42122 / NRRL B-24963)</strain>
        <plasmid evidence="2">pSLE1</plasmid>
    </source>
</reference>
<name>A0A0F7VMH3_STRLW</name>
<keyword evidence="1" id="KW-0614">Plasmid</keyword>
<gene>
    <name evidence="1" type="ORF">sle1_111</name>
</gene>
<geneLocation type="plasmid" evidence="1 2">
    <name>pSLE1</name>
</geneLocation>
<protein>
    <submittedName>
        <fullName evidence="1">Sle1_111 protein</fullName>
    </submittedName>
</protein>